<dbReference type="InterPro" id="IPR056648">
    <property type="entry name" value="DUF7746"/>
</dbReference>
<accession>A0A9J5VXZ2</accession>
<evidence type="ECO:0000313" key="3">
    <source>
        <dbReference type="Proteomes" id="UP000824120"/>
    </source>
</evidence>
<dbReference type="Pfam" id="PF24925">
    <property type="entry name" value="DUF7746"/>
    <property type="match status" value="1"/>
</dbReference>
<evidence type="ECO:0000259" key="1">
    <source>
        <dbReference type="Pfam" id="PF24925"/>
    </source>
</evidence>
<comment type="caution">
    <text evidence="2">The sequence shown here is derived from an EMBL/GenBank/DDBJ whole genome shotgun (WGS) entry which is preliminary data.</text>
</comment>
<dbReference type="OrthoDB" id="1304870at2759"/>
<dbReference type="PANTHER" id="PTHR33054">
    <property type="entry name" value="CCHC-TYPE DOMAIN-CONTAINING PROTEIN"/>
    <property type="match status" value="1"/>
</dbReference>
<dbReference type="EMBL" id="JACXVP010000275">
    <property type="protein sequence ID" value="KAG5568029.1"/>
    <property type="molecule type" value="Genomic_DNA"/>
</dbReference>
<dbReference type="PANTHER" id="PTHR33054:SF13">
    <property type="entry name" value="CCHC-TYPE DOMAIN-CONTAINING PROTEIN"/>
    <property type="match status" value="1"/>
</dbReference>
<reference evidence="2" key="1">
    <citation type="submission" date="2020-09" db="EMBL/GenBank/DDBJ databases">
        <title>De no assembly of potato wild relative species, Solanum commersonii.</title>
        <authorList>
            <person name="Cho K."/>
        </authorList>
    </citation>
    <scope>NUCLEOTIDE SEQUENCE</scope>
    <source>
        <strain evidence="2">LZ3.2</strain>
        <tissue evidence="2">Leaf</tissue>
    </source>
</reference>
<protein>
    <recommendedName>
        <fullName evidence="1">DUF7746 domain-containing protein</fullName>
    </recommendedName>
</protein>
<sequence length="189" mass="22308">MLENRILMYSTICKPNKNSEKDTTNMIIVGFTGQLKSWWDNYLSKSQLYTLVLTIIEHFSGRWSDNSETIRTMLQNLRCKILTSFRWYKDVFLSRVMKLPECNNSHWKSKFIDGLPALFAKRVRKALRGDAMSINYDDYTYEKLISVCTKGLSLCNEIKLNQQMKRYHLNEKQQLGEFCEQFAIDMPES</sequence>
<proteinExistence type="predicted"/>
<dbReference type="AlphaFoldDB" id="A0A9J5VXZ2"/>
<keyword evidence="3" id="KW-1185">Reference proteome</keyword>
<dbReference type="Pfam" id="PF22909">
    <property type="entry name" value="Caulimovir_coat_dom"/>
    <property type="match status" value="1"/>
</dbReference>
<feature type="domain" description="DUF7746" evidence="1">
    <location>
        <begin position="5"/>
        <end position="52"/>
    </location>
</feature>
<evidence type="ECO:0000313" key="2">
    <source>
        <dbReference type="EMBL" id="KAG5568029.1"/>
    </source>
</evidence>
<dbReference type="Proteomes" id="UP000824120">
    <property type="component" value="Unassembled WGS sequence"/>
</dbReference>
<name>A0A9J5VXZ2_SOLCO</name>
<gene>
    <name evidence="2" type="ORF">H5410_064957</name>
</gene>
<organism evidence="2 3">
    <name type="scientific">Solanum commersonii</name>
    <name type="common">Commerson's wild potato</name>
    <name type="synonym">Commerson's nightshade</name>
    <dbReference type="NCBI Taxonomy" id="4109"/>
    <lineage>
        <taxon>Eukaryota</taxon>
        <taxon>Viridiplantae</taxon>
        <taxon>Streptophyta</taxon>
        <taxon>Embryophyta</taxon>
        <taxon>Tracheophyta</taxon>
        <taxon>Spermatophyta</taxon>
        <taxon>Magnoliopsida</taxon>
        <taxon>eudicotyledons</taxon>
        <taxon>Gunneridae</taxon>
        <taxon>Pentapetalae</taxon>
        <taxon>asterids</taxon>
        <taxon>lamiids</taxon>
        <taxon>Solanales</taxon>
        <taxon>Solanaceae</taxon>
        <taxon>Solanoideae</taxon>
        <taxon>Solaneae</taxon>
        <taxon>Solanum</taxon>
    </lineage>
</organism>